<feature type="domain" description="Methyltransferase" evidence="1">
    <location>
        <begin position="161"/>
        <end position="269"/>
    </location>
</feature>
<reference evidence="3" key="1">
    <citation type="submission" date="2020-05" db="UniProtKB">
        <authorList>
            <consortium name="EnsemblMetazoa"/>
        </authorList>
    </citation>
    <scope>IDENTIFICATION</scope>
    <source>
        <strain evidence="3">BB02</strain>
    </source>
</reference>
<dbReference type="InterPro" id="IPR048711">
    <property type="entry name" value="WHD_Rv2258c"/>
</dbReference>
<dbReference type="KEGG" id="bgt:106079363"/>
<dbReference type="InterPro" id="IPR029063">
    <property type="entry name" value="SAM-dependent_MTases_sf"/>
</dbReference>
<dbReference type="PANTHER" id="PTHR45128">
    <property type="entry name" value="METHYLTRANSFERASE TYPE 11"/>
    <property type="match status" value="1"/>
</dbReference>
<dbReference type="VEuPathDB" id="VectorBase:BGLB021986"/>
<gene>
    <name evidence="3" type="primary">106079363</name>
</gene>
<organism evidence="3 4">
    <name type="scientific">Biomphalaria glabrata</name>
    <name type="common">Bloodfluke planorb</name>
    <name type="synonym">Freshwater snail</name>
    <dbReference type="NCBI Taxonomy" id="6526"/>
    <lineage>
        <taxon>Eukaryota</taxon>
        <taxon>Metazoa</taxon>
        <taxon>Spiralia</taxon>
        <taxon>Lophotrochozoa</taxon>
        <taxon>Mollusca</taxon>
        <taxon>Gastropoda</taxon>
        <taxon>Heterobranchia</taxon>
        <taxon>Euthyneura</taxon>
        <taxon>Panpulmonata</taxon>
        <taxon>Hygrophila</taxon>
        <taxon>Lymnaeoidea</taxon>
        <taxon>Planorbidae</taxon>
        <taxon>Biomphalaria</taxon>
    </lineage>
</organism>
<dbReference type="PANTHER" id="PTHR45128:SF1">
    <property type="entry name" value="S-ADENOSYLMETHIONINE-DEPENDENT METHYLTRANSFERASE RV2258C"/>
    <property type="match status" value="1"/>
</dbReference>
<dbReference type="Pfam" id="PF21320">
    <property type="entry name" value="WHD_Rv2258c"/>
    <property type="match status" value="1"/>
</dbReference>
<dbReference type="InterPro" id="IPR025714">
    <property type="entry name" value="Methyltranfer_dom"/>
</dbReference>
<dbReference type="Proteomes" id="UP000076420">
    <property type="component" value="Unassembled WGS sequence"/>
</dbReference>
<evidence type="ECO:0000313" key="4">
    <source>
        <dbReference type="Proteomes" id="UP000076420"/>
    </source>
</evidence>
<evidence type="ECO:0000313" key="3">
    <source>
        <dbReference type="EnsemblMetazoa" id="BGLB021986-PA"/>
    </source>
</evidence>
<protein>
    <submittedName>
        <fullName evidence="3">Uncharacterized protein</fullName>
    </submittedName>
</protein>
<sequence>MVSVPEKLGNVLNSACVAYGVSMAKDTGILQALIDSERHLTSQEIADNKGLKERYVREILSCLGTAELLHMTTNEIGELCYHLADDEKKALKSSLYGFISFPLIFGHIYDDVKSCFMLDGPNGIRYADTYHHIIDEVNIYRVDLYSTLILEHVENLKERLESGIQVIEFGSGRGRLIAKLATMFPNSTFTTSENVEKLLDLQKERWGQIPNLKYKLHDLCALPVNITEQYDWAFCVDVIHDLPKPLKALKGIRRLLKAGSGVFTFIDVASSGSPLKDKGNMNVACFYSAGSFLCIPESYQHPDSMALGPCWGKQTAIDMVNAAGFIDVKDYLVENLHRIFVCKQ</sequence>
<dbReference type="AlphaFoldDB" id="A0A2C9KP65"/>
<name>A0A2C9KP65_BIOGL</name>
<dbReference type="STRING" id="6526.A0A2C9KP65"/>
<proteinExistence type="predicted"/>
<dbReference type="Pfam" id="PF13847">
    <property type="entry name" value="Methyltransf_31"/>
    <property type="match status" value="1"/>
</dbReference>
<dbReference type="Gene3D" id="3.40.50.150">
    <property type="entry name" value="Vaccinia Virus protein VP39"/>
    <property type="match status" value="1"/>
</dbReference>
<feature type="domain" description="S-adenosylmethionine-dependent methyltransferase Rv2258c-like winged HTH" evidence="2">
    <location>
        <begin position="15"/>
        <end position="74"/>
    </location>
</feature>
<accession>A0A2C9KP65</accession>
<dbReference type="CDD" id="cd02440">
    <property type="entry name" value="AdoMet_MTases"/>
    <property type="match status" value="1"/>
</dbReference>
<dbReference type="VEuPathDB" id="VectorBase:BGLAX_036568"/>
<dbReference type="EnsemblMetazoa" id="BGLB021986-RA">
    <property type="protein sequence ID" value="BGLB021986-PA"/>
    <property type="gene ID" value="BGLB021986"/>
</dbReference>
<evidence type="ECO:0000259" key="2">
    <source>
        <dbReference type="Pfam" id="PF21320"/>
    </source>
</evidence>
<dbReference type="SUPFAM" id="SSF53335">
    <property type="entry name" value="S-adenosyl-L-methionine-dependent methyltransferases"/>
    <property type="match status" value="1"/>
</dbReference>
<dbReference type="InterPro" id="IPR053173">
    <property type="entry name" value="SAM-binding_MTase"/>
</dbReference>
<evidence type="ECO:0000259" key="1">
    <source>
        <dbReference type="Pfam" id="PF13847"/>
    </source>
</evidence>